<dbReference type="InterPro" id="IPR011009">
    <property type="entry name" value="Kinase-like_dom_sf"/>
</dbReference>
<accession>A0A0C3PMR1</accession>
<dbReference type="OrthoDB" id="4062651at2759"/>
<protein>
    <recommendedName>
        <fullName evidence="1">Protein kinase domain-containing protein</fullName>
    </recommendedName>
</protein>
<dbReference type="PROSITE" id="PS50011">
    <property type="entry name" value="PROTEIN_KINASE_DOM"/>
    <property type="match status" value="2"/>
</dbReference>
<dbReference type="STRING" id="1051891.A0A0C3PMR1"/>
<dbReference type="GO" id="GO:0005524">
    <property type="term" value="F:ATP binding"/>
    <property type="evidence" value="ECO:0007669"/>
    <property type="project" value="InterPro"/>
</dbReference>
<dbReference type="InterPro" id="IPR000719">
    <property type="entry name" value="Prot_kinase_dom"/>
</dbReference>
<dbReference type="Gene3D" id="1.10.510.10">
    <property type="entry name" value="Transferase(Phosphotransferase) domain 1"/>
    <property type="match status" value="2"/>
</dbReference>
<reference evidence="3" key="2">
    <citation type="submission" date="2015-01" db="EMBL/GenBank/DDBJ databases">
        <title>Evolutionary Origins and Diversification of the Mycorrhizal Mutualists.</title>
        <authorList>
            <consortium name="DOE Joint Genome Institute"/>
            <consortium name="Mycorrhizal Genomics Consortium"/>
            <person name="Kohler A."/>
            <person name="Kuo A."/>
            <person name="Nagy L.G."/>
            <person name="Floudas D."/>
            <person name="Copeland A."/>
            <person name="Barry K.W."/>
            <person name="Cichocki N."/>
            <person name="Veneault-Fourrey C."/>
            <person name="LaButti K."/>
            <person name="Lindquist E.A."/>
            <person name="Lipzen A."/>
            <person name="Lundell T."/>
            <person name="Morin E."/>
            <person name="Murat C."/>
            <person name="Riley R."/>
            <person name="Ohm R."/>
            <person name="Sun H."/>
            <person name="Tunlid A."/>
            <person name="Henrissat B."/>
            <person name="Grigoriev I.V."/>
            <person name="Hibbett D.S."/>
            <person name="Martin F."/>
        </authorList>
    </citation>
    <scope>NUCLEOTIDE SEQUENCE [LARGE SCALE GENOMIC DNA]</scope>
    <source>
        <strain evidence="3">MUT 4182</strain>
    </source>
</reference>
<dbReference type="InterPro" id="IPR008271">
    <property type="entry name" value="Ser/Thr_kinase_AS"/>
</dbReference>
<evidence type="ECO:0000313" key="2">
    <source>
        <dbReference type="EMBL" id="KIO15650.1"/>
    </source>
</evidence>
<reference evidence="2 3" key="1">
    <citation type="submission" date="2014-04" db="EMBL/GenBank/DDBJ databases">
        <authorList>
            <consortium name="DOE Joint Genome Institute"/>
            <person name="Kuo A."/>
            <person name="Girlanda M."/>
            <person name="Perotto S."/>
            <person name="Kohler A."/>
            <person name="Nagy L.G."/>
            <person name="Floudas D."/>
            <person name="Copeland A."/>
            <person name="Barry K.W."/>
            <person name="Cichocki N."/>
            <person name="Veneault-Fourrey C."/>
            <person name="LaButti K."/>
            <person name="Lindquist E.A."/>
            <person name="Lipzen A."/>
            <person name="Lundell T."/>
            <person name="Morin E."/>
            <person name="Murat C."/>
            <person name="Sun H."/>
            <person name="Tunlid A."/>
            <person name="Henrissat B."/>
            <person name="Grigoriev I.V."/>
            <person name="Hibbett D.S."/>
            <person name="Martin F."/>
            <person name="Nordberg H.P."/>
            <person name="Cantor M.N."/>
            <person name="Hua S.X."/>
        </authorList>
    </citation>
    <scope>NUCLEOTIDE SEQUENCE [LARGE SCALE GENOMIC DNA]</scope>
    <source>
        <strain evidence="2 3">MUT 4182</strain>
    </source>
</reference>
<gene>
    <name evidence="2" type="ORF">M407DRAFT_34769</name>
</gene>
<dbReference type="GO" id="GO:0005737">
    <property type="term" value="C:cytoplasm"/>
    <property type="evidence" value="ECO:0007669"/>
    <property type="project" value="TreeGrafter"/>
</dbReference>
<dbReference type="AlphaFoldDB" id="A0A0C3PMR1"/>
<sequence length="431" mass="47502">MNGLQYLHDREPPVVQGNITPFNVLITETGQAVLSDVGLAAIDWHPIATSPRASVRWSSPEVNLGDSAAVQSDIWSWACVVLQLVTRHPPYSYLQNEDQIKELMSLRRDQLTPDAFHKLDDVPADLVPTTSTIPKIRALLSSQGSKTLTLAHQAHSGTEEQASILSSSDDITHFITSVSPQAICINGRFGDVFKGNHKTVGEVALKRLRIGGAAVDEQVIRIHGVVWNIPMSSNFSARTSPRHIFTLFMRNGTLLEYVEKVPSVNRVRLVYETSDAVGYLHREDIVHGDIKAGNLLISADGHVLLCDFGLTKSTYAQTSTALKGAGTLRWQSPELWNNEPRTFASDVYAFSMTIVEVFTSLPPFSHLENGVAVMMAVYQRDERPGKSPLELNGVSYENAWQVAEACWPKIPEARISISEAFHLLKADPSLA</sequence>
<dbReference type="Proteomes" id="UP000054248">
    <property type="component" value="Unassembled WGS sequence"/>
</dbReference>
<feature type="domain" description="Protein kinase" evidence="1">
    <location>
        <begin position="178"/>
        <end position="430"/>
    </location>
</feature>
<dbReference type="PANTHER" id="PTHR24361">
    <property type="entry name" value="MITOGEN-ACTIVATED KINASE KINASE KINASE"/>
    <property type="match status" value="1"/>
</dbReference>
<dbReference type="Pfam" id="PF07714">
    <property type="entry name" value="PK_Tyr_Ser-Thr"/>
    <property type="match status" value="1"/>
</dbReference>
<dbReference type="InterPro" id="IPR001245">
    <property type="entry name" value="Ser-Thr/Tyr_kinase_cat_dom"/>
</dbReference>
<evidence type="ECO:0000259" key="1">
    <source>
        <dbReference type="PROSITE" id="PS50011"/>
    </source>
</evidence>
<dbReference type="EMBL" id="KN823899">
    <property type="protein sequence ID" value="KIO15650.1"/>
    <property type="molecule type" value="Genomic_DNA"/>
</dbReference>
<dbReference type="InterPro" id="IPR053235">
    <property type="entry name" value="Ser_Thr_kinase"/>
</dbReference>
<proteinExistence type="predicted"/>
<organism evidence="2 3">
    <name type="scientific">Tulasnella calospora MUT 4182</name>
    <dbReference type="NCBI Taxonomy" id="1051891"/>
    <lineage>
        <taxon>Eukaryota</taxon>
        <taxon>Fungi</taxon>
        <taxon>Dikarya</taxon>
        <taxon>Basidiomycota</taxon>
        <taxon>Agaricomycotina</taxon>
        <taxon>Agaricomycetes</taxon>
        <taxon>Cantharellales</taxon>
        <taxon>Tulasnellaceae</taxon>
        <taxon>Tulasnella</taxon>
    </lineage>
</organism>
<dbReference type="Pfam" id="PF00069">
    <property type="entry name" value="Pkinase"/>
    <property type="match status" value="1"/>
</dbReference>
<dbReference type="HOGENOM" id="CLU_636464_0_0_1"/>
<keyword evidence="3" id="KW-1185">Reference proteome</keyword>
<evidence type="ECO:0000313" key="3">
    <source>
        <dbReference type="Proteomes" id="UP000054248"/>
    </source>
</evidence>
<name>A0A0C3PMR1_9AGAM</name>
<dbReference type="SMART" id="SM00220">
    <property type="entry name" value="S_TKc"/>
    <property type="match status" value="1"/>
</dbReference>
<feature type="domain" description="Protein kinase" evidence="1">
    <location>
        <begin position="1"/>
        <end position="140"/>
    </location>
</feature>
<dbReference type="PROSITE" id="PS00108">
    <property type="entry name" value="PROTEIN_KINASE_ST"/>
    <property type="match status" value="1"/>
</dbReference>
<dbReference type="GO" id="GO:0004674">
    <property type="term" value="F:protein serine/threonine kinase activity"/>
    <property type="evidence" value="ECO:0007669"/>
    <property type="project" value="TreeGrafter"/>
</dbReference>
<dbReference type="PANTHER" id="PTHR24361:SF678">
    <property type="entry name" value="SPORULATION-SPECIFIC PROTEIN 1"/>
    <property type="match status" value="1"/>
</dbReference>
<dbReference type="SUPFAM" id="SSF56112">
    <property type="entry name" value="Protein kinase-like (PK-like)"/>
    <property type="match status" value="2"/>
</dbReference>